<feature type="domain" description="HpcH/HpaI aldolase/citrate lyase" evidence="4">
    <location>
        <begin position="21"/>
        <end position="242"/>
    </location>
</feature>
<dbReference type="InterPro" id="IPR040442">
    <property type="entry name" value="Pyrv_kinase-like_dom_sf"/>
</dbReference>
<reference evidence="5 6" key="1">
    <citation type="submission" date="2019-04" db="EMBL/GenBank/DDBJ databases">
        <authorList>
            <person name="Li M."/>
            <person name="Gao C."/>
        </authorList>
    </citation>
    <scope>NUCLEOTIDE SEQUENCE [LARGE SCALE GENOMIC DNA]</scope>
    <source>
        <strain evidence="5 6">BGMRC 2031</strain>
    </source>
</reference>
<evidence type="ECO:0000313" key="6">
    <source>
        <dbReference type="Proteomes" id="UP000305202"/>
    </source>
</evidence>
<dbReference type="InterPro" id="IPR015813">
    <property type="entry name" value="Pyrv/PenolPyrv_kinase-like_dom"/>
</dbReference>
<dbReference type="EMBL" id="SZPQ01000039">
    <property type="protein sequence ID" value="TKI03735.1"/>
    <property type="molecule type" value="Genomic_DNA"/>
</dbReference>
<name>A0ABY2SG08_9HYPH</name>
<keyword evidence="1" id="KW-0479">Metal-binding</keyword>
<evidence type="ECO:0000313" key="5">
    <source>
        <dbReference type="EMBL" id="TKI03735.1"/>
    </source>
</evidence>
<evidence type="ECO:0000256" key="1">
    <source>
        <dbReference type="ARBA" id="ARBA00022723"/>
    </source>
</evidence>
<dbReference type="Gene3D" id="3.20.20.60">
    <property type="entry name" value="Phosphoenolpyruvate-binding domains"/>
    <property type="match status" value="1"/>
</dbReference>
<evidence type="ECO:0000259" key="4">
    <source>
        <dbReference type="Pfam" id="PF03328"/>
    </source>
</evidence>
<dbReference type="PANTHER" id="PTHR30502">
    <property type="entry name" value="2-KETO-3-DEOXY-L-RHAMNONATE ALDOLASE"/>
    <property type="match status" value="1"/>
</dbReference>
<comment type="caution">
    <text evidence="5">The sequence shown here is derived from an EMBL/GenBank/DDBJ whole genome shotgun (WGS) entry which is preliminary data.</text>
</comment>
<dbReference type="PANTHER" id="PTHR30502:SF4">
    <property type="entry name" value="5-KETO-4-DEOXY-D-GLUCARATE ALDOLASE"/>
    <property type="match status" value="1"/>
</dbReference>
<keyword evidence="2" id="KW-0456">Lyase</keyword>
<dbReference type="InterPro" id="IPR005000">
    <property type="entry name" value="Aldolase/citrate-lyase_domain"/>
</dbReference>
<proteinExistence type="predicted"/>
<accession>A0ABY2SG08</accession>
<gene>
    <name evidence="5" type="ORF">FCN80_20665</name>
</gene>
<comment type="catalytic activity">
    <reaction evidence="3">
        <text>D-glyceraldehyde + pyruvate = 2-dehydro-3-deoxy-L-galactonate</text>
        <dbReference type="Rhea" id="RHEA:80055"/>
        <dbReference type="ChEBI" id="CHEBI:15361"/>
        <dbReference type="ChEBI" id="CHEBI:17378"/>
        <dbReference type="ChEBI" id="CHEBI:75545"/>
    </reaction>
</comment>
<dbReference type="InterPro" id="IPR050251">
    <property type="entry name" value="HpcH-HpaI_aldolase"/>
</dbReference>
<dbReference type="RefSeq" id="WP_136992240.1">
    <property type="nucleotide sequence ID" value="NZ_SZPQ01000039.1"/>
</dbReference>
<organism evidence="5 6">
    <name type="scientific">Martelella alba</name>
    <dbReference type="NCBI Taxonomy" id="2590451"/>
    <lineage>
        <taxon>Bacteria</taxon>
        <taxon>Pseudomonadati</taxon>
        <taxon>Pseudomonadota</taxon>
        <taxon>Alphaproteobacteria</taxon>
        <taxon>Hyphomicrobiales</taxon>
        <taxon>Aurantimonadaceae</taxon>
        <taxon>Martelella</taxon>
    </lineage>
</organism>
<protein>
    <submittedName>
        <fullName evidence="5">2-dehydro-3-deoxyglucarate aldolase</fullName>
    </submittedName>
</protein>
<evidence type="ECO:0000256" key="3">
    <source>
        <dbReference type="ARBA" id="ARBA00045074"/>
    </source>
</evidence>
<dbReference type="SUPFAM" id="SSF51621">
    <property type="entry name" value="Phosphoenolpyruvate/pyruvate domain"/>
    <property type="match status" value="1"/>
</dbReference>
<sequence>MKYPFVENKFKASLNNRELVIGCWGSSVSPIVTEMVGLCGFAWVMFDCEHSPNDVSNLVPQLMALKGTKTAAVVRPYCNDPVLFKRLLDIGCTNFLVPMVETREEAARAVAATRYPQEGMRGLAISHRGNYFGMMDDYLPRINQNIGVIVQIESAKGVDNIEEIIQVPGIDGIFIGPSDLSSSLGHLGNPGHPQVVSTTKKLIEVCKNFGKAVGTVSFDQDAVQQYIAQGVSFIAIASDLGVLKTGLLSLTSKFYK</sequence>
<evidence type="ECO:0000256" key="2">
    <source>
        <dbReference type="ARBA" id="ARBA00023239"/>
    </source>
</evidence>
<dbReference type="Pfam" id="PF03328">
    <property type="entry name" value="HpcH_HpaI"/>
    <property type="match status" value="1"/>
</dbReference>
<dbReference type="Proteomes" id="UP000305202">
    <property type="component" value="Unassembled WGS sequence"/>
</dbReference>
<keyword evidence="6" id="KW-1185">Reference proteome</keyword>